<protein>
    <submittedName>
        <fullName evidence="1">Uncharacterized protein</fullName>
    </submittedName>
</protein>
<evidence type="ECO:0000313" key="1">
    <source>
        <dbReference type="EMBL" id="MBP2184064.1"/>
    </source>
</evidence>
<keyword evidence="2" id="KW-1185">Reference proteome</keyword>
<comment type="caution">
    <text evidence="1">The sequence shown here is derived from an EMBL/GenBank/DDBJ whole genome shotgun (WGS) entry which is preliminary data.</text>
</comment>
<dbReference type="Proteomes" id="UP000741013">
    <property type="component" value="Unassembled WGS sequence"/>
</dbReference>
<gene>
    <name evidence="1" type="ORF">JOM49_005590</name>
</gene>
<dbReference type="RefSeq" id="WP_209667131.1">
    <property type="nucleotide sequence ID" value="NZ_JAGGMS010000001.1"/>
</dbReference>
<organism evidence="1 2">
    <name type="scientific">Amycolatopsis magusensis</name>
    <dbReference type="NCBI Taxonomy" id="882444"/>
    <lineage>
        <taxon>Bacteria</taxon>
        <taxon>Bacillati</taxon>
        <taxon>Actinomycetota</taxon>
        <taxon>Actinomycetes</taxon>
        <taxon>Pseudonocardiales</taxon>
        <taxon>Pseudonocardiaceae</taxon>
        <taxon>Amycolatopsis</taxon>
    </lineage>
</organism>
<dbReference type="EMBL" id="JAGGMS010000001">
    <property type="protein sequence ID" value="MBP2184064.1"/>
    <property type="molecule type" value="Genomic_DNA"/>
</dbReference>
<sequence>MTMVSVKAMPAHPALVARGPVEGRRATPVSEWSVNLPEVERARVEYDARGGRR</sequence>
<name>A0ABS4PXA5_9PSEU</name>
<accession>A0ABS4PXA5</accession>
<reference evidence="1 2" key="1">
    <citation type="submission" date="2021-03" db="EMBL/GenBank/DDBJ databases">
        <title>Sequencing the genomes of 1000 actinobacteria strains.</title>
        <authorList>
            <person name="Klenk H.-P."/>
        </authorList>
    </citation>
    <scope>NUCLEOTIDE SEQUENCE [LARGE SCALE GENOMIC DNA]</scope>
    <source>
        <strain evidence="1 2">DSM 45510</strain>
    </source>
</reference>
<evidence type="ECO:0000313" key="2">
    <source>
        <dbReference type="Proteomes" id="UP000741013"/>
    </source>
</evidence>
<proteinExistence type="predicted"/>